<comment type="similarity">
    <text evidence="1">Belongs to the plant acyltransferase family.</text>
</comment>
<dbReference type="PANTHER" id="PTHR31642:SF259">
    <property type="entry name" value="PROTEIN ECERIFERUM 2"/>
    <property type="match status" value="1"/>
</dbReference>
<dbReference type="Pfam" id="PF02458">
    <property type="entry name" value="Transferase"/>
    <property type="match status" value="1"/>
</dbReference>
<dbReference type="AlphaFoldDB" id="A0A0L9UY45"/>
<dbReference type="InterPro" id="IPR023213">
    <property type="entry name" value="CAT-like_dom_sf"/>
</dbReference>
<evidence type="ECO:0000256" key="1">
    <source>
        <dbReference type="ARBA" id="ARBA00009861"/>
    </source>
</evidence>
<dbReference type="GO" id="GO:0016747">
    <property type="term" value="F:acyltransferase activity, transferring groups other than amino-acyl groups"/>
    <property type="evidence" value="ECO:0007669"/>
    <property type="project" value="TreeGrafter"/>
</dbReference>
<dbReference type="STRING" id="3914.A0A0L9UY45"/>
<dbReference type="OMA" id="MACNETQ"/>
<feature type="compositionally biased region" description="Low complexity" evidence="2">
    <location>
        <begin position="416"/>
        <end position="428"/>
    </location>
</feature>
<dbReference type="Gramene" id="KOM47497">
    <property type="protein sequence ID" value="KOM47497"/>
    <property type="gene ID" value="LR48_Vigan07g120100"/>
</dbReference>
<proteinExistence type="inferred from homology"/>
<evidence type="ECO:0000313" key="4">
    <source>
        <dbReference type="Proteomes" id="UP000053144"/>
    </source>
</evidence>
<gene>
    <name evidence="3" type="ORF">LR48_Vigan07g120100</name>
</gene>
<dbReference type="EMBL" id="CM003377">
    <property type="protein sequence ID" value="KOM47497.1"/>
    <property type="molecule type" value="Genomic_DNA"/>
</dbReference>
<organism evidence="3 4">
    <name type="scientific">Phaseolus angularis</name>
    <name type="common">Azuki bean</name>
    <name type="synonym">Vigna angularis</name>
    <dbReference type="NCBI Taxonomy" id="3914"/>
    <lineage>
        <taxon>Eukaryota</taxon>
        <taxon>Viridiplantae</taxon>
        <taxon>Streptophyta</taxon>
        <taxon>Embryophyta</taxon>
        <taxon>Tracheophyta</taxon>
        <taxon>Spermatophyta</taxon>
        <taxon>Magnoliopsida</taxon>
        <taxon>eudicotyledons</taxon>
        <taxon>Gunneridae</taxon>
        <taxon>Pentapetalae</taxon>
        <taxon>rosids</taxon>
        <taxon>fabids</taxon>
        <taxon>Fabales</taxon>
        <taxon>Fabaceae</taxon>
        <taxon>Papilionoideae</taxon>
        <taxon>50 kb inversion clade</taxon>
        <taxon>NPAAA clade</taxon>
        <taxon>indigoferoid/millettioid clade</taxon>
        <taxon>Phaseoleae</taxon>
        <taxon>Vigna</taxon>
    </lineage>
</organism>
<protein>
    <submittedName>
        <fullName evidence="3">Uncharacterized protein</fullName>
    </submittedName>
</protein>
<evidence type="ECO:0000313" key="3">
    <source>
        <dbReference type="EMBL" id="KOM47497.1"/>
    </source>
</evidence>
<name>A0A0L9UY45_PHAAN</name>
<evidence type="ECO:0000256" key="2">
    <source>
        <dbReference type="SAM" id="MobiDB-lite"/>
    </source>
</evidence>
<feature type="region of interest" description="Disordered" evidence="2">
    <location>
        <begin position="394"/>
        <end position="435"/>
    </location>
</feature>
<dbReference type="InterPro" id="IPR050317">
    <property type="entry name" value="Plant_Fungal_Acyltransferase"/>
</dbReference>
<dbReference type="Proteomes" id="UP000053144">
    <property type="component" value="Chromosome 7"/>
</dbReference>
<reference evidence="4" key="1">
    <citation type="journal article" date="2015" name="Proc. Natl. Acad. Sci. U.S.A.">
        <title>Genome sequencing of adzuki bean (Vigna angularis) provides insight into high starch and low fat accumulation and domestication.</title>
        <authorList>
            <person name="Yang K."/>
            <person name="Tian Z."/>
            <person name="Chen C."/>
            <person name="Luo L."/>
            <person name="Zhao B."/>
            <person name="Wang Z."/>
            <person name="Yu L."/>
            <person name="Li Y."/>
            <person name="Sun Y."/>
            <person name="Li W."/>
            <person name="Chen Y."/>
            <person name="Li Y."/>
            <person name="Zhang Y."/>
            <person name="Ai D."/>
            <person name="Zhao J."/>
            <person name="Shang C."/>
            <person name="Ma Y."/>
            <person name="Wu B."/>
            <person name="Wang M."/>
            <person name="Gao L."/>
            <person name="Sun D."/>
            <person name="Zhang P."/>
            <person name="Guo F."/>
            <person name="Wang W."/>
            <person name="Li Y."/>
            <person name="Wang J."/>
            <person name="Varshney R.K."/>
            <person name="Wang J."/>
            <person name="Ling H.Q."/>
            <person name="Wan P."/>
        </authorList>
    </citation>
    <scope>NUCLEOTIDE SEQUENCE</scope>
    <source>
        <strain evidence="4">cv. Jingnong 6</strain>
    </source>
</reference>
<dbReference type="Gene3D" id="3.30.559.10">
    <property type="entry name" value="Chloramphenicol acetyltransferase-like domain"/>
    <property type="match status" value="2"/>
</dbReference>
<accession>A0A0L9UY45</accession>
<dbReference type="PANTHER" id="PTHR31642">
    <property type="entry name" value="TRICHOTHECENE 3-O-ACETYLTRANSFERASE"/>
    <property type="match status" value="1"/>
</dbReference>
<sequence length="474" mass="52380">MDLLLKLHYIRALYFFDNHAAQGLSIYDLKKPMFPLLDHVTHLSGRIRISESGRPFIKCNDAGVRIAESHSHLTLREWFHQNGSSLHHALLPNHVLGPDLGFSPLVFLKFTWFKCGGLSVGLSWSHVLGDAFSAFNFITKWSRILAGHALPKTLHVQHHRPTPSPPHNNGNHGTPISVKMATTVEDLWLATNDTKMVTHTFHVTPNQLDHLVTSMFTCDENQADDTSYFKILSALLWKHVARIRDSEPKIVTVLTRGGGSDDFPANDVVISVVEADVAVGKSDVADLAKLIGEEKRVENGVVEKLVEEKENLVVYGARLTFVDLEEDGIYEVLLNGEKPVVVNCGVGGVGDDGVVLVLPGLQDEEDGRSGRMLTVTLPEKEVEQLKEKLREEWGPPATTPVTTRASPSAPLHFGQSTPTPASTTVATPRDLQSGDRCATTLRQARTATGDDGHHRRKIYQRQRDLLLLRSSPTT</sequence>